<evidence type="ECO:0008006" key="3">
    <source>
        <dbReference type="Google" id="ProtNLM"/>
    </source>
</evidence>
<evidence type="ECO:0000313" key="2">
    <source>
        <dbReference type="Proteomes" id="UP001595851"/>
    </source>
</evidence>
<comment type="caution">
    <text evidence="1">The sequence shown here is derived from an EMBL/GenBank/DDBJ whole genome shotgun (WGS) entry which is preliminary data.</text>
</comment>
<dbReference type="Proteomes" id="UP001595851">
    <property type="component" value="Unassembled WGS sequence"/>
</dbReference>
<dbReference type="SUPFAM" id="SSF57938">
    <property type="entry name" value="DnaJ/Hsp40 cysteine-rich domain"/>
    <property type="match status" value="1"/>
</dbReference>
<keyword evidence="2" id="KW-1185">Reference proteome</keyword>
<dbReference type="InterPro" id="IPR036410">
    <property type="entry name" value="HSP_DnaJ_Cys-rich_dom_sf"/>
</dbReference>
<dbReference type="EMBL" id="JBHSBI010000007">
    <property type="protein sequence ID" value="MFC4008883.1"/>
    <property type="molecule type" value="Genomic_DNA"/>
</dbReference>
<organism evidence="1 2">
    <name type="scientific">Nonomuraea purpurea</name>
    <dbReference type="NCBI Taxonomy" id="1849276"/>
    <lineage>
        <taxon>Bacteria</taxon>
        <taxon>Bacillati</taxon>
        <taxon>Actinomycetota</taxon>
        <taxon>Actinomycetes</taxon>
        <taxon>Streptosporangiales</taxon>
        <taxon>Streptosporangiaceae</taxon>
        <taxon>Nonomuraea</taxon>
    </lineage>
</organism>
<sequence length="48" mass="5044">MTKDEEAEPAPVCGVCLGAGGEWIDQNGDSNQQAKWVSCKTCSGTGRK</sequence>
<dbReference type="RefSeq" id="WP_379528945.1">
    <property type="nucleotide sequence ID" value="NZ_JBHSBI010000007.1"/>
</dbReference>
<evidence type="ECO:0000313" key="1">
    <source>
        <dbReference type="EMBL" id="MFC4008883.1"/>
    </source>
</evidence>
<accession>A0ABV8G4J4</accession>
<protein>
    <recommendedName>
        <fullName evidence="3">Molecular chaperone DnaJ</fullName>
    </recommendedName>
</protein>
<gene>
    <name evidence="1" type="ORF">ACFOY2_16750</name>
</gene>
<reference evidence="2" key="1">
    <citation type="journal article" date="2019" name="Int. J. Syst. Evol. Microbiol.">
        <title>The Global Catalogue of Microorganisms (GCM) 10K type strain sequencing project: providing services to taxonomists for standard genome sequencing and annotation.</title>
        <authorList>
            <consortium name="The Broad Institute Genomics Platform"/>
            <consortium name="The Broad Institute Genome Sequencing Center for Infectious Disease"/>
            <person name="Wu L."/>
            <person name="Ma J."/>
        </authorList>
    </citation>
    <scope>NUCLEOTIDE SEQUENCE [LARGE SCALE GENOMIC DNA]</scope>
    <source>
        <strain evidence="2">TBRC 1276</strain>
    </source>
</reference>
<proteinExistence type="predicted"/>
<name>A0ABV8G4J4_9ACTN</name>